<keyword evidence="2" id="KW-0863">Zinc-finger</keyword>
<organism evidence="5 6">
    <name type="scientific">[Myrmecia] bisecta</name>
    <dbReference type="NCBI Taxonomy" id="41462"/>
    <lineage>
        <taxon>Eukaryota</taxon>
        <taxon>Viridiplantae</taxon>
        <taxon>Chlorophyta</taxon>
        <taxon>core chlorophytes</taxon>
        <taxon>Trebouxiophyceae</taxon>
        <taxon>Trebouxiales</taxon>
        <taxon>Trebouxiaceae</taxon>
        <taxon>Myrmecia</taxon>
    </lineage>
</organism>
<dbReference type="Pfam" id="PF01753">
    <property type="entry name" value="zf-MYND"/>
    <property type="match status" value="1"/>
</dbReference>
<accession>A0AAW1R4R5</accession>
<keyword evidence="6" id="KW-1185">Reference proteome</keyword>
<dbReference type="InterPro" id="IPR002893">
    <property type="entry name" value="Znf_MYND"/>
</dbReference>
<dbReference type="EMBL" id="JALJOR010000001">
    <property type="protein sequence ID" value="KAK9828798.1"/>
    <property type="molecule type" value="Genomic_DNA"/>
</dbReference>
<dbReference type="SUPFAM" id="SSF144232">
    <property type="entry name" value="HIT/MYND zinc finger-like"/>
    <property type="match status" value="1"/>
</dbReference>
<protein>
    <recommendedName>
        <fullName evidence="4">MYND-type domain-containing protein</fullName>
    </recommendedName>
</protein>
<evidence type="ECO:0000313" key="5">
    <source>
        <dbReference type="EMBL" id="KAK9828798.1"/>
    </source>
</evidence>
<evidence type="ECO:0000256" key="1">
    <source>
        <dbReference type="ARBA" id="ARBA00022723"/>
    </source>
</evidence>
<dbReference type="GO" id="GO:0008270">
    <property type="term" value="F:zinc ion binding"/>
    <property type="evidence" value="ECO:0007669"/>
    <property type="project" value="UniProtKB-KW"/>
</dbReference>
<keyword evidence="3" id="KW-0862">Zinc</keyword>
<evidence type="ECO:0000259" key="4">
    <source>
        <dbReference type="Pfam" id="PF01753"/>
    </source>
</evidence>
<sequence>MAQHARRAQCAGQPSGPAPITLSLEIQTMHTILRGLAGFIKATVLAESFLPVDPDFVFDVFFAVTSLLMPTVMAKQLGIGRTPEAAITFAAAFRSAPMMMSMGPVLAGRQGLDVDASLIAAAASAAELGPQFENLLDRYIQEVDSYVEQLKQPLLAYELPLEMLQEFVHMTASRLDLPVSGTPVMADTPAFHKMWGHARRLMQVRPSAYAWLQEAEFAIRAKDMRSAYKSASKALSLAEQENDDMFGAVACYNLAFAILAGGQGPTFKRQDVARLLEQGRAYDKVLNKYGFKKYVHSRSSISPDFIRETFKKRYADVPANKTCTAGMVYYCSRPCQSLHWKKHKADCRAAQEKSNTKANA</sequence>
<evidence type="ECO:0000313" key="6">
    <source>
        <dbReference type="Proteomes" id="UP001489004"/>
    </source>
</evidence>
<evidence type="ECO:0000256" key="2">
    <source>
        <dbReference type="ARBA" id="ARBA00022771"/>
    </source>
</evidence>
<keyword evidence="1" id="KW-0479">Metal-binding</keyword>
<comment type="caution">
    <text evidence="5">The sequence shown here is derived from an EMBL/GenBank/DDBJ whole genome shotgun (WGS) entry which is preliminary data.</text>
</comment>
<gene>
    <name evidence="5" type="ORF">WJX72_002130</name>
</gene>
<dbReference type="Gene3D" id="6.10.140.2220">
    <property type="match status" value="1"/>
</dbReference>
<name>A0AAW1R4R5_9CHLO</name>
<reference evidence="5 6" key="1">
    <citation type="journal article" date="2024" name="Nat. Commun.">
        <title>Phylogenomics reveals the evolutionary origins of lichenization in chlorophyte algae.</title>
        <authorList>
            <person name="Puginier C."/>
            <person name="Libourel C."/>
            <person name="Otte J."/>
            <person name="Skaloud P."/>
            <person name="Haon M."/>
            <person name="Grisel S."/>
            <person name="Petersen M."/>
            <person name="Berrin J.G."/>
            <person name="Delaux P.M."/>
            <person name="Dal Grande F."/>
            <person name="Keller J."/>
        </authorList>
    </citation>
    <scope>NUCLEOTIDE SEQUENCE [LARGE SCALE GENOMIC DNA]</scope>
    <source>
        <strain evidence="5 6">SAG 2043</strain>
    </source>
</reference>
<evidence type="ECO:0000256" key="3">
    <source>
        <dbReference type="ARBA" id="ARBA00022833"/>
    </source>
</evidence>
<dbReference type="Proteomes" id="UP001489004">
    <property type="component" value="Unassembled WGS sequence"/>
</dbReference>
<proteinExistence type="predicted"/>
<feature type="domain" description="MYND-type" evidence="4">
    <location>
        <begin position="326"/>
        <end position="347"/>
    </location>
</feature>
<dbReference type="AlphaFoldDB" id="A0AAW1R4R5"/>